<keyword evidence="2" id="KW-0547">Nucleotide-binding</keyword>
<dbReference type="GO" id="GO:0022857">
    <property type="term" value="F:transmembrane transporter activity"/>
    <property type="evidence" value="ECO:0007669"/>
    <property type="project" value="UniProtKB-ARBA"/>
</dbReference>
<dbReference type="Proteomes" id="UP000286908">
    <property type="component" value="Unassembled WGS sequence"/>
</dbReference>
<dbReference type="SUPFAM" id="SSF52540">
    <property type="entry name" value="P-loop containing nucleoside triphosphate hydrolases"/>
    <property type="match status" value="1"/>
</dbReference>
<evidence type="ECO:0000259" key="5">
    <source>
        <dbReference type="PROSITE" id="PS50893"/>
    </source>
</evidence>
<dbReference type="PROSITE" id="PS50893">
    <property type="entry name" value="ABC_TRANSPORTER_2"/>
    <property type="match status" value="1"/>
</dbReference>
<evidence type="ECO:0000256" key="2">
    <source>
        <dbReference type="ARBA" id="ARBA00022741"/>
    </source>
</evidence>
<evidence type="ECO:0000256" key="1">
    <source>
        <dbReference type="ARBA" id="ARBA00022448"/>
    </source>
</evidence>
<dbReference type="FunFam" id="3.40.50.300:FF:000032">
    <property type="entry name" value="Export ABC transporter ATP-binding protein"/>
    <property type="match status" value="1"/>
</dbReference>
<evidence type="ECO:0000313" key="7">
    <source>
        <dbReference type="Proteomes" id="UP000286908"/>
    </source>
</evidence>
<feature type="domain" description="ABC transporter" evidence="5">
    <location>
        <begin position="7"/>
        <end position="227"/>
    </location>
</feature>
<dbReference type="InterPro" id="IPR027417">
    <property type="entry name" value="P-loop_NTPase"/>
</dbReference>
<comment type="similarity">
    <text evidence="4">Belongs to the ABC transporter superfamily. Macrolide exporter (TC 3.A.1.122) family.</text>
</comment>
<dbReference type="EMBL" id="NRQY01000003">
    <property type="protein sequence ID" value="RUT64178.1"/>
    <property type="molecule type" value="Genomic_DNA"/>
</dbReference>
<proteinExistence type="inferred from homology"/>
<keyword evidence="3 6" id="KW-0067">ATP-binding</keyword>
<organism evidence="6 7">
    <name type="scientific">Morganella morganii</name>
    <name type="common">Proteus morganii</name>
    <dbReference type="NCBI Taxonomy" id="582"/>
    <lineage>
        <taxon>Bacteria</taxon>
        <taxon>Pseudomonadati</taxon>
        <taxon>Pseudomonadota</taxon>
        <taxon>Gammaproteobacteria</taxon>
        <taxon>Enterobacterales</taxon>
        <taxon>Morganellaceae</taxon>
        <taxon>Morganella</taxon>
    </lineage>
</organism>
<dbReference type="Pfam" id="PF00005">
    <property type="entry name" value="ABC_tran"/>
    <property type="match status" value="1"/>
</dbReference>
<dbReference type="GO" id="GO:1902495">
    <property type="term" value="C:transmembrane transporter complex"/>
    <property type="evidence" value="ECO:0007669"/>
    <property type="project" value="UniProtKB-ARBA"/>
</dbReference>
<evidence type="ECO:0000313" key="6">
    <source>
        <dbReference type="EMBL" id="RUT64178.1"/>
    </source>
</evidence>
<dbReference type="PANTHER" id="PTHR42798:SF2">
    <property type="entry name" value="ABC TRANSPORTER ATP-BINDING PROTEIN MG467-RELATED"/>
    <property type="match status" value="1"/>
</dbReference>
<dbReference type="NCBIfam" id="NF007879">
    <property type="entry name" value="PRK10584.1"/>
    <property type="match status" value="1"/>
</dbReference>
<dbReference type="InterPro" id="IPR003593">
    <property type="entry name" value="AAA+_ATPase"/>
</dbReference>
<gene>
    <name evidence="6" type="ORF">CKG00_17530</name>
</gene>
<dbReference type="PROSITE" id="PS00211">
    <property type="entry name" value="ABC_TRANSPORTER_1"/>
    <property type="match status" value="1"/>
</dbReference>
<reference evidence="6 7" key="1">
    <citation type="submission" date="2017-08" db="EMBL/GenBank/DDBJ databases">
        <title>Draft genome sequence of pheromone producing symbiont Morganella morganii, of the female New Zealand grass grub Costelytra giveni.</title>
        <authorList>
            <person name="Laugraud A."/>
            <person name="Young S.D."/>
            <person name="Hurst M.H."/>
        </authorList>
    </citation>
    <scope>NUCLEOTIDE SEQUENCE [LARGE SCALE GENOMIC DNA]</scope>
    <source>
        <strain evidence="6 7">MMsCG</strain>
    </source>
</reference>
<dbReference type="InterPro" id="IPR017871">
    <property type="entry name" value="ABC_transporter-like_CS"/>
</dbReference>
<dbReference type="SMART" id="SM00382">
    <property type="entry name" value="AAA"/>
    <property type="match status" value="1"/>
</dbReference>
<dbReference type="GO" id="GO:0005524">
    <property type="term" value="F:ATP binding"/>
    <property type="evidence" value="ECO:0007669"/>
    <property type="project" value="UniProtKB-KW"/>
</dbReference>
<evidence type="ECO:0000256" key="3">
    <source>
        <dbReference type="ARBA" id="ARBA00022840"/>
    </source>
</evidence>
<dbReference type="PANTHER" id="PTHR42798">
    <property type="entry name" value="LIPOPROTEIN-RELEASING SYSTEM ATP-BINDING PROTEIN LOLD"/>
    <property type="match status" value="1"/>
</dbReference>
<evidence type="ECO:0000256" key="4">
    <source>
        <dbReference type="ARBA" id="ARBA00038388"/>
    </source>
</evidence>
<dbReference type="InterPro" id="IPR003439">
    <property type="entry name" value="ABC_transporter-like_ATP-bd"/>
</dbReference>
<name>A0A433ZPX6_MORMO</name>
<dbReference type="CDD" id="cd03255">
    <property type="entry name" value="ABC_MJ0796_LolCDE_FtsE"/>
    <property type="match status" value="1"/>
</dbReference>
<dbReference type="AlphaFoldDB" id="A0A433ZPX6"/>
<dbReference type="Gene3D" id="3.40.50.300">
    <property type="entry name" value="P-loop containing nucleotide triphosphate hydrolases"/>
    <property type="match status" value="1"/>
</dbReference>
<comment type="caution">
    <text evidence="6">The sequence shown here is derived from an EMBL/GenBank/DDBJ whole genome shotgun (WGS) entry which is preliminary data.</text>
</comment>
<protein>
    <submittedName>
        <fullName evidence="6">ABC transporter ATP-binding protein</fullName>
    </submittedName>
</protein>
<dbReference type="GO" id="GO:0016887">
    <property type="term" value="F:ATP hydrolysis activity"/>
    <property type="evidence" value="ECO:0007669"/>
    <property type="project" value="InterPro"/>
</dbReference>
<sequence length="228" mass="24842">MAAKPILEIDHLIKRVGQGENEITILQGAGLVVEPEETIALVGESGSGKSTLLGIIAGLDDATSGEVKLLGQSLPQLDEEARAKLRARDVGFVFQSFMLIPTLNALENIQLPALLRGESESASRENAEQLLIQLGLEKRLKHMPAQLSGGEQQRVAIARAFSTRPKILFADEPTGNLDRRTGDKIADLLFSLNRDYGTTLILVTHDLTLAARCQRRLKLSDGRLEELT</sequence>
<dbReference type="OrthoDB" id="9801477at2"/>
<accession>A0A433ZPX6</accession>
<keyword evidence="1" id="KW-0813">Transport</keyword>
<dbReference type="InterPro" id="IPR017911">
    <property type="entry name" value="MacB-like_ATP-bd"/>
</dbReference>